<proteinExistence type="predicted"/>
<dbReference type="GO" id="GO:0046983">
    <property type="term" value="F:protein dimerization activity"/>
    <property type="evidence" value="ECO:0007669"/>
    <property type="project" value="InterPro"/>
</dbReference>
<dbReference type="AlphaFoldDB" id="A0A090SZP9"/>
<protein>
    <recommendedName>
        <fullName evidence="2">histidine kinase</fullName>
        <ecNumber evidence="2">2.7.13.3</ecNumber>
    </recommendedName>
</protein>
<dbReference type="InterPro" id="IPR036890">
    <property type="entry name" value="HATPase_C_sf"/>
</dbReference>
<dbReference type="PROSITE" id="PS50109">
    <property type="entry name" value="HIS_KIN"/>
    <property type="match status" value="1"/>
</dbReference>
<dbReference type="OrthoDB" id="9797605at2"/>
<dbReference type="EMBL" id="BBMT01000003">
    <property type="protein sequence ID" value="GAL33270.1"/>
    <property type="molecule type" value="Genomic_DNA"/>
</dbReference>
<accession>A0A090SZP9</accession>
<keyword evidence="3" id="KW-0597">Phosphoprotein</keyword>
<dbReference type="GO" id="GO:0000155">
    <property type="term" value="F:phosphorelay sensor kinase activity"/>
    <property type="evidence" value="ECO:0007669"/>
    <property type="project" value="InterPro"/>
</dbReference>
<dbReference type="PANTHER" id="PTHR24421:SF10">
    <property type="entry name" value="NITRATE_NITRITE SENSOR PROTEIN NARQ"/>
    <property type="match status" value="1"/>
</dbReference>
<evidence type="ECO:0000256" key="2">
    <source>
        <dbReference type="ARBA" id="ARBA00012438"/>
    </source>
</evidence>
<keyword evidence="5" id="KW-0547">Nucleotide-binding</keyword>
<evidence type="ECO:0000256" key="5">
    <source>
        <dbReference type="ARBA" id="ARBA00022741"/>
    </source>
</evidence>
<reference evidence="10 11" key="1">
    <citation type="submission" date="2014-09" db="EMBL/GenBank/DDBJ databases">
        <title>Vibrio maritimus JCM 19240. (C210) whole genome shotgun sequence.</title>
        <authorList>
            <person name="Sawabe T."/>
            <person name="Meirelles P."/>
            <person name="Nakanishi M."/>
            <person name="Sayaka M."/>
            <person name="Hattori M."/>
            <person name="Ohkuma M."/>
        </authorList>
    </citation>
    <scope>NUCLEOTIDE SEQUENCE [LARGE SCALE GENOMIC DNA]</scope>
    <source>
        <strain evidence="10 11">JCM 19240</strain>
    </source>
</reference>
<dbReference type="GO" id="GO:0005524">
    <property type="term" value="F:ATP binding"/>
    <property type="evidence" value="ECO:0007669"/>
    <property type="project" value="UniProtKB-KW"/>
</dbReference>
<evidence type="ECO:0000256" key="1">
    <source>
        <dbReference type="ARBA" id="ARBA00000085"/>
    </source>
</evidence>
<evidence type="ECO:0000313" key="11">
    <source>
        <dbReference type="Proteomes" id="UP000029224"/>
    </source>
</evidence>
<dbReference type="CDD" id="cd16917">
    <property type="entry name" value="HATPase_UhpB-NarQ-NarX-like"/>
    <property type="match status" value="1"/>
</dbReference>
<dbReference type="InterPro" id="IPR050482">
    <property type="entry name" value="Sensor_HK_TwoCompSys"/>
</dbReference>
<keyword evidence="11" id="KW-1185">Reference proteome</keyword>
<dbReference type="Gene3D" id="1.20.5.1930">
    <property type="match status" value="1"/>
</dbReference>
<dbReference type="EC" id="2.7.13.3" evidence="2"/>
<comment type="catalytic activity">
    <reaction evidence="1">
        <text>ATP + protein L-histidine = ADP + protein N-phospho-L-histidine.</text>
        <dbReference type="EC" id="2.7.13.3"/>
    </reaction>
</comment>
<comment type="caution">
    <text evidence="10">The sequence shown here is derived from an EMBL/GenBank/DDBJ whole genome shotgun (WGS) entry which is preliminary data.</text>
</comment>
<sequence length="217" mass="24045">MKLQLNSKPFVAKLLIAQEAEREMLAHELHDDLCQRLAAIVIEAGVLEKHLEGGASYEKLKRIKQELVNVAKDTHTLSHRLLPAMLSEFGLKEALRHEVEETSSKSDISIAFAASTVQVIVHPQIELMIFRIAQESIANAMQHSSASHIQVNLMVTPEKLTLQIEDNGSGFAIDAIPPSSGIGLQMMRERAKLIEAKLYFRSQPAHGTTVELILKPS</sequence>
<evidence type="ECO:0000259" key="9">
    <source>
        <dbReference type="PROSITE" id="PS50109"/>
    </source>
</evidence>
<keyword evidence="8" id="KW-0902">Two-component regulatory system</keyword>
<evidence type="ECO:0000256" key="7">
    <source>
        <dbReference type="ARBA" id="ARBA00022840"/>
    </source>
</evidence>
<keyword evidence="4" id="KW-0808">Transferase</keyword>
<dbReference type="Pfam" id="PF02518">
    <property type="entry name" value="HATPase_c"/>
    <property type="match status" value="1"/>
</dbReference>
<evidence type="ECO:0000256" key="4">
    <source>
        <dbReference type="ARBA" id="ARBA00022679"/>
    </source>
</evidence>
<dbReference type="PANTHER" id="PTHR24421">
    <property type="entry name" value="NITRATE/NITRITE SENSOR PROTEIN NARX-RELATED"/>
    <property type="match status" value="1"/>
</dbReference>
<evidence type="ECO:0000256" key="3">
    <source>
        <dbReference type="ARBA" id="ARBA00022553"/>
    </source>
</evidence>
<dbReference type="InterPro" id="IPR003594">
    <property type="entry name" value="HATPase_dom"/>
</dbReference>
<gene>
    <name evidence="10" type="ORF">JCM19240_1966</name>
</gene>
<dbReference type="Gene3D" id="3.30.565.10">
    <property type="entry name" value="Histidine kinase-like ATPase, C-terminal domain"/>
    <property type="match status" value="1"/>
</dbReference>
<dbReference type="SMART" id="SM00387">
    <property type="entry name" value="HATPase_c"/>
    <property type="match status" value="1"/>
</dbReference>
<evidence type="ECO:0000313" key="10">
    <source>
        <dbReference type="EMBL" id="GAL33270.1"/>
    </source>
</evidence>
<keyword evidence="6 10" id="KW-0418">Kinase</keyword>
<evidence type="ECO:0000256" key="8">
    <source>
        <dbReference type="ARBA" id="ARBA00023012"/>
    </source>
</evidence>
<dbReference type="Pfam" id="PF07730">
    <property type="entry name" value="HisKA_3"/>
    <property type="match status" value="1"/>
</dbReference>
<name>A0A090SZP9_9VIBR</name>
<dbReference type="Proteomes" id="UP000029224">
    <property type="component" value="Unassembled WGS sequence"/>
</dbReference>
<dbReference type="InterPro" id="IPR011712">
    <property type="entry name" value="Sig_transdc_His_kin_sub3_dim/P"/>
</dbReference>
<feature type="domain" description="Histidine kinase" evidence="9">
    <location>
        <begin position="24"/>
        <end position="217"/>
    </location>
</feature>
<dbReference type="SUPFAM" id="SSF55874">
    <property type="entry name" value="ATPase domain of HSP90 chaperone/DNA topoisomerase II/histidine kinase"/>
    <property type="match status" value="1"/>
</dbReference>
<keyword evidence="7" id="KW-0067">ATP-binding</keyword>
<organism evidence="10 11">
    <name type="scientific">Vibrio maritimus</name>
    <dbReference type="NCBI Taxonomy" id="990268"/>
    <lineage>
        <taxon>Bacteria</taxon>
        <taxon>Pseudomonadati</taxon>
        <taxon>Pseudomonadota</taxon>
        <taxon>Gammaproteobacteria</taxon>
        <taxon>Vibrionales</taxon>
        <taxon>Vibrionaceae</taxon>
        <taxon>Vibrio</taxon>
    </lineage>
</organism>
<dbReference type="GO" id="GO:0016020">
    <property type="term" value="C:membrane"/>
    <property type="evidence" value="ECO:0007669"/>
    <property type="project" value="InterPro"/>
</dbReference>
<evidence type="ECO:0000256" key="6">
    <source>
        <dbReference type="ARBA" id="ARBA00022777"/>
    </source>
</evidence>
<dbReference type="InterPro" id="IPR005467">
    <property type="entry name" value="His_kinase_dom"/>
</dbReference>
<reference evidence="10 11" key="2">
    <citation type="submission" date="2014-09" db="EMBL/GenBank/DDBJ databases">
        <authorList>
            <consortium name="NBRP consortium"/>
            <person name="Sawabe T."/>
            <person name="Meirelles P."/>
            <person name="Nakanishi M."/>
            <person name="Sayaka M."/>
            <person name="Hattori M."/>
            <person name="Ohkuma M."/>
        </authorList>
    </citation>
    <scope>NUCLEOTIDE SEQUENCE [LARGE SCALE GENOMIC DNA]</scope>
    <source>
        <strain evidence="10 11">JCM 19240</strain>
    </source>
</reference>